<protein>
    <submittedName>
        <fullName evidence="1">Uncharacterized protein</fullName>
    </submittedName>
</protein>
<sequence>MSKEETIDYVARNMWYPIYSPLKTIYSDIIGRVIACPLTSLVCFNSVNNDKTVIFIHLAFFYR</sequence>
<dbReference type="Proteomes" id="UP000775213">
    <property type="component" value="Unassembled WGS sequence"/>
</dbReference>
<dbReference type="AlphaFoldDB" id="A0AAV7FZH0"/>
<accession>A0AAV7FZH0</accession>
<evidence type="ECO:0000313" key="2">
    <source>
        <dbReference type="Proteomes" id="UP000775213"/>
    </source>
</evidence>
<name>A0AAV7FZH0_DENCH</name>
<evidence type="ECO:0000313" key="1">
    <source>
        <dbReference type="EMBL" id="KAH0455175.1"/>
    </source>
</evidence>
<organism evidence="1 2">
    <name type="scientific">Dendrobium chrysotoxum</name>
    <name type="common">Orchid</name>
    <dbReference type="NCBI Taxonomy" id="161865"/>
    <lineage>
        <taxon>Eukaryota</taxon>
        <taxon>Viridiplantae</taxon>
        <taxon>Streptophyta</taxon>
        <taxon>Embryophyta</taxon>
        <taxon>Tracheophyta</taxon>
        <taxon>Spermatophyta</taxon>
        <taxon>Magnoliopsida</taxon>
        <taxon>Liliopsida</taxon>
        <taxon>Asparagales</taxon>
        <taxon>Orchidaceae</taxon>
        <taxon>Epidendroideae</taxon>
        <taxon>Malaxideae</taxon>
        <taxon>Dendrobiinae</taxon>
        <taxon>Dendrobium</taxon>
    </lineage>
</organism>
<proteinExistence type="predicted"/>
<gene>
    <name evidence="1" type="ORF">IEQ34_015207</name>
</gene>
<reference evidence="1 2" key="1">
    <citation type="journal article" date="2021" name="Hortic Res">
        <title>Chromosome-scale assembly of the Dendrobium chrysotoxum genome enhances the understanding of orchid evolution.</title>
        <authorList>
            <person name="Zhang Y."/>
            <person name="Zhang G.Q."/>
            <person name="Zhang D."/>
            <person name="Liu X.D."/>
            <person name="Xu X.Y."/>
            <person name="Sun W.H."/>
            <person name="Yu X."/>
            <person name="Zhu X."/>
            <person name="Wang Z.W."/>
            <person name="Zhao X."/>
            <person name="Zhong W.Y."/>
            <person name="Chen H."/>
            <person name="Yin W.L."/>
            <person name="Huang T."/>
            <person name="Niu S.C."/>
            <person name="Liu Z.J."/>
        </authorList>
    </citation>
    <scope>NUCLEOTIDE SEQUENCE [LARGE SCALE GENOMIC DNA]</scope>
    <source>
        <strain evidence="1">Lindl</strain>
    </source>
</reference>
<comment type="caution">
    <text evidence="1">The sequence shown here is derived from an EMBL/GenBank/DDBJ whole genome shotgun (WGS) entry which is preliminary data.</text>
</comment>
<keyword evidence="2" id="KW-1185">Reference proteome</keyword>
<dbReference type="EMBL" id="JAGFBR010000014">
    <property type="protein sequence ID" value="KAH0455175.1"/>
    <property type="molecule type" value="Genomic_DNA"/>
</dbReference>